<dbReference type="EMBL" id="FMVM01000008">
    <property type="protein sequence ID" value="SCY70543.1"/>
    <property type="molecule type" value="Genomic_DNA"/>
</dbReference>
<dbReference type="Proteomes" id="UP000198538">
    <property type="component" value="Unassembled WGS sequence"/>
</dbReference>
<dbReference type="SUPFAM" id="SSF52833">
    <property type="entry name" value="Thioredoxin-like"/>
    <property type="match status" value="1"/>
</dbReference>
<protein>
    <submittedName>
        <fullName evidence="2">Arsenate reductase</fullName>
    </submittedName>
</protein>
<gene>
    <name evidence="2" type="ORF">SAMN05720606_1081</name>
</gene>
<dbReference type="InterPro" id="IPR036249">
    <property type="entry name" value="Thioredoxin-like_sf"/>
</dbReference>
<dbReference type="InterPro" id="IPR006660">
    <property type="entry name" value="Arsenate_reductase-like"/>
</dbReference>
<dbReference type="PANTHER" id="PTHR30041">
    <property type="entry name" value="ARSENATE REDUCTASE"/>
    <property type="match status" value="1"/>
</dbReference>
<dbReference type="InterPro" id="IPR006504">
    <property type="entry name" value="Tscrpt_reg_Spx/MgsR"/>
</dbReference>
<reference evidence="3" key="1">
    <citation type="submission" date="2016-10" db="EMBL/GenBank/DDBJ databases">
        <authorList>
            <person name="Varghese N."/>
            <person name="Submissions S."/>
        </authorList>
    </citation>
    <scope>NUCLEOTIDE SEQUENCE [LARGE SCALE GENOMIC DNA]</scope>
    <source>
        <strain evidence="3">BL9</strain>
    </source>
</reference>
<name>A0A1G5I3A0_9BACL</name>
<evidence type="ECO:0000313" key="2">
    <source>
        <dbReference type="EMBL" id="SCY70543.1"/>
    </source>
</evidence>
<dbReference type="RefSeq" id="WP_090919819.1">
    <property type="nucleotide sequence ID" value="NZ_FMVM01000008.1"/>
</dbReference>
<dbReference type="NCBIfam" id="TIGR01617">
    <property type="entry name" value="arsC_related"/>
    <property type="match status" value="1"/>
</dbReference>
<organism evidence="2 3">
    <name type="scientific">Paenibacillus polysaccharolyticus</name>
    <dbReference type="NCBI Taxonomy" id="582692"/>
    <lineage>
        <taxon>Bacteria</taxon>
        <taxon>Bacillati</taxon>
        <taxon>Bacillota</taxon>
        <taxon>Bacilli</taxon>
        <taxon>Bacillales</taxon>
        <taxon>Paenibacillaceae</taxon>
        <taxon>Paenibacillus</taxon>
    </lineage>
</organism>
<sequence>MTKLKVYQYAKCGTCRKAVKWLEAKGHELELIPIFDTPPSKDELTELIQKSGLEVKKFFNTSGEVYKEQQLKNKLPGMSEEEQIALLASNGRLIKRPIVTDGETVTVGFKEDTYEQEWNNA</sequence>
<evidence type="ECO:0000256" key="1">
    <source>
        <dbReference type="PROSITE-ProRule" id="PRU01282"/>
    </source>
</evidence>
<comment type="similarity">
    <text evidence="1">Belongs to the ArsC family.</text>
</comment>
<evidence type="ECO:0000313" key="3">
    <source>
        <dbReference type="Proteomes" id="UP000198538"/>
    </source>
</evidence>
<proteinExistence type="inferred from homology"/>
<accession>A0A1G5I3A0</accession>
<dbReference type="Pfam" id="PF03960">
    <property type="entry name" value="ArsC"/>
    <property type="match status" value="1"/>
</dbReference>
<dbReference type="PROSITE" id="PS51353">
    <property type="entry name" value="ARSC"/>
    <property type="match status" value="1"/>
</dbReference>
<dbReference type="CDD" id="cd03036">
    <property type="entry name" value="ArsC_like"/>
    <property type="match status" value="1"/>
</dbReference>
<dbReference type="PANTHER" id="PTHR30041:SF8">
    <property type="entry name" value="PROTEIN YFFB"/>
    <property type="match status" value="1"/>
</dbReference>
<dbReference type="AlphaFoldDB" id="A0A1G5I3A0"/>
<dbReference type="Gene3D" id="3.40.30.10">
    <property type="entry name" value="Glutaredoxin"/>
    <property type="match status" value="1"/>
</dbReference>
<dbReference type="STRING" id="582692.SAMN05720606_1081"/>
<keyword evidence="3" id="KW-1185">Reference proteome</keyword>